<dbReference type="PANTHER" id="PTHR30061">
    <property type="entry name" value="MALTOSE-BINDING PERIPLASMIC PROTEIN"/>
    <property type="match status" value="1"/>
</dbReference>
<dbReference type="Pfam" id="PF13416">
    <property type="entry name" value="SBP_bac_8"/>
    <property type="match status" value="1"/>
</dbReference>
<proteinExistence type="inferred from homology"/>
<evidence type="ECO:0000256" key="4">
    <source>
        <dbReference type="SAM" id="MobiDB-lite"/>
    </source>
</evidence>
<dbReference type="EMBL" id="BSFP01000058">
    <property type="protein sequence ID" value="GLL05493.1"/>
    <property type="molecule type" value="Genomic_DNA"/>
</dbReference>
<keyword evidence="7" id="KW-1185">Reference proteome</keyword>
<comment type="caution">
    <text evidence="6">The sequence shown here is derived from an EMBL/GenBank/DDBJ whole genome shotgun (WGS) entry which is preliminary data.</text>
</comment>
<evidence type="ECO:0000256" key="3">
    <source>
        <dbReference type="ARBA" id="ARBA00022729"/>
    </source>
</evidence>
<dbReference type="GO" id="GO:0042956">
    <property type="term" value="P:maltodextrin transmembrane transport"/>
    <property type="evidence" value="ECO:0007669"/>
    <property type="project" value="TreeGrafter"/>
</dbReference>
<feature type="region of interest" description="Disordered" evidence="4">
    <location>
        <begin position="293"/>
        <end position="317"/>
    </location>
</feature>
<evidence type="ECO:0000313" key="6">
    <source>
        <dbReference type="EMBL" id="GLL05493.1"/>
    </source>
</evidence>
<evidence type="ECO:0000256" key="1">
    <source>
        <dbReference type="ARBA" id="ARBA00008520"/>
    </source>
</evidence>
<dbReference type="PANTHER" id="PTHR30061:SF50">
    <property type="entry name" value="MALTOSE_MALTODEXTRIN-BINDING PERIPLASMIC PROTEIN"/>
    <property type="match status" value="1"/>
</dbReference>
<keyword evidence="2" id="KW-0813">Transport</keyword>
<reference evidence="6" key="2">
    <citation type="submission" date="2023-01" db="EMBL/GenBank/DDBJ databases">
        <authorList>
            <person name="Sun Q."/>
            <person name="Evtushenko L."/>
        </authorList>
    </citation>
    <scope>NUCLEOTIDE SEQUENCE</scope>
    <source>
        <strain evidence="6">VKM Ac-1321</strain>
    </source>
</reference>
<gene>
    <name evidence="6" type="ORF">GCM10017581_072400</name>
</gene>
<dbReference type="AlphaFoldDB" id="A0A9W6KQN2"/>
<accession>A0A9W6KQN2</accession>
<keyword evidence="3 5" id="KW-0732">Signal</keyword>
<dbReference type="Gene3D" id="3.40.190.10">
    <property type="entry name" value="Periplasmic binding protein-like II"/>
    <property type="match status" value="1"/>
</dbReference>
<dbReference type="GO" id="GO:1901982">
    <property type="term" value="F:maltose binding"/>
    <property type="evidence" value="ECO:0007669"/>
    <property type="project" value="TreeGrafter"/>
</dbReference>
<sequence>MEFTMSDPISRRTMLRMLGIGATAAALAPALAACAPSTQAPAPAGTEGLNDDGVKEFPFTSWSFNEAVTKQPMQDQITKYTAANAGVKINTPSYPYNDYLNQLLLQVQGGRLTGAVQLDVAWLATLAATGKLADLKSVAADADYAPAALALGQSKGTQYGLPWTFAGIGLISNTELLTKAGVTAPPKTIAEFEAALTAVKGLGGGIVPWAGMTKVDQLKDIIPWMWEFGSPIVADNKVVIGDDGSVEAITWYKKLYDQKLIAPDVNRVDARALMSQGKTAFYEDAIGGKATVTKSSPDKDLGSKMSPVARPVKASGDKPRHLAWGQVVAVMSGSGAAAAANWAKTITTDRSYTVEYFTKTGLPPTTNAGLADAAVKNDKFAADFTAQIGANSSASPFWVYPQFSQMEKVLAEEVQAILIGKKQVKEALTSARDRMNDLIK</sequence>
<evidence type="ECO:0000256" key="2">
    <source>
        <dbReference type="ARBA" id="ARBA00022448"/>
    </source>
</evidence>
<name>A0A9W6KQN2_9ACTN</name>
<organism evidence="6 7">
    <name type="scientific">Dactylosporangium matsuzakiense</name>
    <dbReference type="NCBI Taxonomy" id="53360"/>
    <lineage>
        <taxon>Bacteria</taxon>
        <taxon>Bacillati</taxon>
        <taxon>Actinomycetota</taxon>
        <taxon>Actinomycetes</taxon>
        <taxon>Micromonosporales</taxon>
        <taxon>Micromonosporaceae</taxon>
        <taxon>Dactylosporangium</taxon>
    </lineage>
</organism>
<evidence type="ECO:0000256" key="5">
    <source>
        <dbReference type="SAM" id="SignalP"/>
    </source>
</evidence>
<dbReference type="GO" id="GO:0015768">
    <property type="term" value="P:maltose transport"/>
    <property type="evidence" value="ECO:0007669"/>
    <property type="project" value="TreeGrafter"/>
</dbReference>
<protein>
    <submittedName>
        <fullName evidence="6">Sugar ABC transporter substrate-binding protein</fullName>
    </submittedName>
</protein>
<dbReference type="GO" id="GO:0055052">
    <property type="term" value="C:ATP-binding cassette (ABC) transporter complex, substrate-binding subunit-containing"/>
    <property type="evidence" value="ECO:0007669"/>
    <property type="project" value="TreeGrafter"/>
</dbReference>
<dbReference type="SUPFAM" id="SSF53850">
    <property type="entry name" value="Periplasmic binding protein-like II"/>
    <property type="match status" value="1"/>
</dbReference>
<feature type="signal peptide" evidence="5">
    <location>
        <begin position="1"/>
        <end position="32"/>
    </location>
</feature>
<evidence type="ECO:0000313" key="7">
    <source>
        <dbReference type="Proteomes" id="UP001143480"/>
    </source>
</evidence>
<comment type="similarity">
    <text evidence="1">Belongs to the bacterial solute-binding protein 1 family.</text>
</comment>
<dbReference type="InterPro" id="IPR006311">
    <property type="entry name" value="TAT_signal"/>
</dbReference>
<dbReference type="PROSITE" id="PS51318">
    <property type="entry name" value="TAT"/>
    <property type="match status" value="1"/>
</dbReference>
<dbReference type="Proteomes" id="UP001143480">
    <property type="component" value="Unassembled WGS sequence"/>
</dbReference>
<reference evidence="6" key="1">
    <citation type="journal article" date="2014" name="Int. J. Syst. Evol. Microbiol.">
        <title>Complete genome sequence of Corynebacterium casei LMG S-19264T (=DSM 44701T), isolated from a smear-ripened cheese.</title>
        <authorList>
            <consortium name="US DOE Joint Genome Institute (JGI-PGF)"/>
            <person name="Walter F."/>
            <person name="Albersmeier A."/>
            <person name="Kalinowski J."/>
            <person name="Ruckert C."/>
        </authorList>
    </citation>
    <scope>NUCLEOTIDE SEQUENCE</scope>
    <source>
        <strain evidence="6">VKM Ac-1321</strain>
    </source>
</reference>
<feature type="chain" id="PRO_5040747607" evidence="5">
    <location>
        <begin position="33"/>
        <end position="440"/>
    </location>
</feature>
<dbReference type="InterPro" id="IPR006059">
    <property type="entry name" value="SBP"/>
</dbReference>